<dbReference type="EMBL" id="VCPC01000009">
    <property type="protein sequence ID" value="TMV07368.1"/>
    <property type="molecule type" value="Genomic_DNA"/>
</dbReference>
<gene>
    <name evidence="1" type="ORF">FGK64_21810</name>
</gene>
<comment type="caution">
    <text evidence="1">The sequence shown here is derived from an EMBL/GenBank/DDBJ whole genome shotgun (WGS) entry which is preliminary data.</text>
</comment>
<protein>
    <submittedName>
        <fullName evidence="1">Rrf2 family transcriptional regulator</fullName>
    </submittedName>
</protein>
<name>A0ABY2WX25_9RHOB</name>
<dbReference type="Gene3D" id="1.10.10.10">
    <property type="entry name" value="Winged helix-like DNA-binding domain superfamily/Winged helix DNA-binding domain"/>
    <property type="match status" value="1"/>
</dbReference>
<dbReference type="PROSITE" id="PS51197">
    <property type="entry name" value="HTH_RRF2_2"/>
    <property type="match status" value="1"/>
</dbReference>
<dbReference type="InterPro" id="IPR036388">
    <property type="entry name" value="WH-like_DNA-bd_sf"/>
</dbReference>
<dbReference type="PANTHER" id="PTHR33221:SF15">
    <property type="entry name" value="HTH-TYPE TRANSCRIPTIONAL REGULATOR YWGB-RELATED"/>
    <property type="match status" value="1"/>
</dbReference>
<evidence type="ECO:0000313" key="1">
    <source>
        <dbReference type="EMBL" id="TMV07368.1"/>
    </source>
</evidence>
<dbReference type="SUPFAM" id="SSF46785">
    <property type="entry name" value="Winged helix' DNA-binding domain"/>
    <property type="match status" value="1"/>
</dbReference>
<dbReference type="InterPro" id="IPR036390">
    <property type="entry name" value="WH_DNA-bd_sf"/>
</dbReference>
<reference evidence="1 2" key="1">
    <citation type="submission" date="2019-05" db="EMBL/GenBank/DDBJ databases">
        <title>Marivita sp. nov. isolated from sea sediment.</title>
        <authorList>
            <person name="Kim W."/>
        </authorList>
    </citation>
    <scope>NUCLEOTIDE SEQUENCE [LARGE SCALE GENOMIC DNA]</scope>
    <source>
        <strain evidence="1 2">CAU 1492</strain>
    </source>
</reference>
<organism evidence="1 2">
    <name type="scientific">Arenibacterium halophilum</name>
    <dbReference type="NCBI Taxonomy" id="2583821"/>
    <lineage>
        <taxon>Bacteria</taxon>
        <taxon>Pseudomonadati</taxon>
        <taxon>Pseudomonadota</taxon>
        <taxon>Alphaproteobacteria</taxon>
        <taxon>Rhodobacterales</taxon>
        <taxon>Paracoccaceae</taxon>
        <taxon>Arenibacterium</taxon>
    </lineage>
</organism>
<dbReference type="PANTHER" id="PTHR33221">
    <property type="entry name" value="WINGED HELIX-TURN-HELIX TRANSCRIPTIONAL REGULATOR, RRF2 FAMILY"/>
    <property type="match status" value="1"/>
</dbReference>
<evidence type="ECO:0000313" key="2">
    <source>
        <dbReference type="Proteomes" id="UP001191082"/>
    </source>
</evidence>
<dbReference type="Proteomes" id="UP001191082">
    <property type="component" value="Unassembled WGS sequence"/>
</dbReference>
<sequence>MQGTKFLKPDLKFARVLHALIHISFRGRVMSSAEIATMLSTNAVVVRRMLAGLREKGLIEATKGRTGGWRVVRPLESISVADVFEALDRPGLLKSSVPDAYPTCAVERAVNSTLTRIEADAAGQMLARYQALTLRDIARVATESEMQN</sequence>
<dbReference type="InterPro" id="IPR000944">
    <property type="entry name" value="Tscrpt_reg_Rrf2"/>
</dbReference>
<keyword evidence="2" id="KW-1185">Reference proteome</keyword>
<accession>A0ABY2WX25</accession>
<dbReference type="Pfam" id="PF02082">
    <property type="entry name" value="Rrf2"/>
    <property type="match status" value="1"/>
</dbReference>
<proteinExistence type="predicted"/>